<keyword evidence="4" id="KW-1185">Reference proteome</keyword>
<dbReference type="EMBL" id="BMID01000001">
    <property type="protein sequence ID" value="GGA10023.1"/>
    <property type="molecule type" value="Genomic_DNA"/>
</dbReference>
<reference evidence="4" key="1">
    <citation type="journal article" date="2019" name="Int. J. Syst. Evol. Microbiol.">
        <title>The Global Catalogue of Microorganisms (GCM) 10K type strain sequencing project: providing services to taxonomists for standard genome sequencing and annotation.</title>
        <authorList>
            <consortium name="The Broad Institute Genomics Platform"/>
            <consortium name="The Broad Institute Genome Sequencing Center for Infectious Disease"/>
            <person name="Wu L."/>
            <person name="Ma J."/>
        </authorList>
    </citation>
    <scope>NUCLEOTIDE SEQUENCE [LARGE SCALE GENOMIC DNA]</scope>
    <source>
        <strain evidence="4">CGMCC 1.15297</strain>
    </source>
</reference>
<dbReference type="PANTHER" id="PTHR22911">
    <property type="entry name" value="ACYL-MALONYL CONDENSING ENZYME-RELATED"/>
    <property type="match status" value="1"/>
</dbReference>
<feature type="transmembrane region" description="Helical" evidence="1">
    <location>
        <begin position="12"/>
        <end position="34"/>
    </location>
</feature>
<feature type="domain" description="EamA" evidence="2">
    <location>
        <begin position="21"/>
        <end position="147"/>
    </location>
</feature>
<feature type="transmembrane region" description="Helical" evidence="1">
    <location>
        <begin position="46"/>
        <end position="63"/>
    </location>
</feature>
<feature type="domain" description="EamA" evidence="2">
    <location>
        <begin position="159"/>
        <end position="288"/>
    </location>
</feature>
<keyword evidence="1" id="KW-0472">Membrane</keyword>
<accession>A0ABQ1FG16</accession>
<dbReference type="InterPro" id="IPR000620">
    <property type="entry name" value="EamA_dom"/>
</dbReference>
<feature type="transmembrane region" description="Helical" evidence="1">
    <location>
        <begin position="222"/>
        <end position="240"/>
    </location>
</feature>
<feature type="transmembrane region" description="Helical" evidence="1">
    <location>
        <begin position="157"/>
        <end position="176"/>
    </location>
</feature>
<feature type="transmembrane region" description="Helical" evidence="1">
    <location>
        <begin position="272"/>
        <end position="289"/>
    </location>
</feature>
<dbReference type="RefSeq" id="WP_188642597.1">
    <property type="nucleotide sequence ID" value="NZ_BMID01000001.1"/>
</dbReference>
<name>A0ABQ1FG16_9SPHN</name>
<evidence type="ECO:0000259" key="2">
    <source>
        <dbReference type="Pfam" id="PF00892"/>
    </source>
</evidence>
<evidence type="ECO:0000256" key="1">
    <source>
        <dbReference type="SAM" id="Phobius"/>
    </source>
</evidence>
<dbReference type="SUPFAM" id="SSF103481">
    <property type="entry name" value="Multidrug resistance efflux transporter EmrE"/>
    <property type="match status" value="2"/>
</dbReference>
<feature type="transmembrane region" description="Helical" evidence="1">
    <location>
        <begin position="247"/>
        <end position="266"/>
    </location>
</feature>
<evidence type="ECO:0000313" key="3">
    <source>
        <dbReference type="EMBL" id="GGA10023.1"/>
    </source>
</evidence>
<feature type="transmembrane region" description="Helical" evidence="1">
    <location>
        <begin position="107"/>
        <end position="124"/>
    </location>
</feature>
<evidence type="ECO:0000313" key="4">
    <source>
        <dbReference type="Proteomes" id="UP000603317"/>
    </source>
</evidence>
<keyword evidence="1" id="KW-1133">Transmembrane helix</keyword>
<dbReference type="Pfam" id="PF00892">
    <property type="entry name" value="EamA"/>
    <property type="match status" value="2"/>
</dbReference>
<sequence length="304" mass="32037">MGIATHEETEGKVPALAFAALLAGNAALAIGPWFVRVADSGPVAAGFWRLLIALPLLLAFAWHERKGAPPLPRRVLWLALGAGVFFALDLASWHVGIERTRLGNATLFGNSGSVLLMAWGLFLLRRLPTTKEAIAVAAALGGAAILLGRSLEIDPRFLVGDLFCILAGLLYTFYILGLQRARMQAGNWTLLAIASAAGIPVLLAIALALGEPVLPQIWWPNIGLALSSQIVGQGCLVYALRYFAPLIVGMTLLTQPAIAAVIGWFAFREAVLPLDALGMALVGGALVLARSSRAGDPARLAKIS</sequence>
<dbReference type="PANTHER" id="PTHR22911:SF76">
    <property type="entry name" value="EAMA DOMAIN-CONTAINING PROTEIN"/>
    <property type="match status" value="1"/>
</dbReference>
<organism evidence="3 4">
    <name type="scientific">Blastomonas marina</name>
    <dbReference type="NCBI Taxonomy" id="1867408"/>
    <lineage>
        <taxon>Bacteria</taxon>
        <taxon>Pseudomonadati</taxon>
        <taxon>Pseudomonadota</taxon>
        <taxon>Alphaproteobacteria</taxon>
        <taxon>Sphingomonadales</taxon>
        <taxon>Sphingomonadaceae</taxon>
        <taxon>Blastomonas</taxon>
    </lineage>
</organism>
<comment type="caution">
    <text evidence="3">The sequence shown here is derived from an EMBL/GenBank/DDBJ whole genome shotgun (WGS) entry which is preliminary data.</text>
</comment>
<protein>
    <submittedName>
        <fullName evidence="3">Membrane protein</fullName>
    </submittedName>
</protein>
<dbReference type="InterPro" id="IPR037185">
    <property type="entry name" value="EmrE-like"/>
</dbReference>
<proteinExistence type="predicted"/>
<feature type="transmembrane region" description="Helical" evidence="1">
    <location>
        <begin position="133"/>
        <end position="151"/>
    </location>
</feature>
<feature type="transmembrane region" description="Helical" evidence="1">
    <location>
        <begin position="188"/>
        <end position="210"/>
    </location>
</feature>
<gene>
    <name evidence="3" type="ORF">GCM10010923_20590</name>
</gene>
<keyword evidence="1" id="KW-0812">Transmembrane</keyword>
<feature type="transmembrane region" description="Helical" evidence="1">
    <location>
        <begin position="75"/>
        <end position="95"/>
    </location>
</feature>
<dbReference type="Proteomes" id="UP000603317">
    <property type="component" value="Unassembled WGS sequence"/>
</dbReference>